<dbReference type="PANTHER" id="PTHR12526:SF637">
    <property type="entry name" value="GLYCOSYLTRANSFERASE EPSF-RELATED"/>
    <property type="match status" value="1"/>
</dbReference>
<evidence type="ECO:0000313" key="2">
    <source>
        <dbReference type="EMBL" id="MCP9199573.1"/>
    </source>
</evidence>
<evidence type="ECO:0000313" key="3">
    <source>
        <dbReference type="Proteomes" id="UP001155280"/>
    </source>
</evidence>
<protein>
    <submittedName>
        <fullName evidence="2">Glycosyltransferase family 4 protein</fullName>
    </submittedName>
</protein>
<dbReference type="GO" id="GO:0016757">
    <property type="term" value="F:glycosyltransferase activity"/>
    <property type="evidence" value="ECO:0007669"/>
    <property type="project" value="InterPro"/>
</dbReference>
<dbReference type="CDD" id="cd03801">
    <property type="entry name" value="GT4_PimA-like"/>
    <property type="match status" value="1"/>
</dbReference>
<name>A0A9X2KWK8_9FLAO</name>
<comment type="caution">
    <text evidence="2">The sequence shown here is derived from an EMBL/GenBank/DDBJ whole genome shotgun (WGS) entry which is preliminary data.</text>
</comment>
<dbReference type="InterPro" id="IPR001296">
    <property type="entry name" value="Glyco_trans_1"/>
</dbReference>
<evidence type="ECO:0000259" key="1">
    <source>
        <dbReference type="Pfam" id="PF00534"/>
    </source>
</evidence>
<dbReference type="SUPFAM" id="SSF53756">
    <property type="entry name" value="UDP-Glycosyltransferase/glycogen phosphorylase"/>
    <property type="match status" value="1"/>
</dbReference>
<proteinExistence type="predicted"/>
<dbReference type="RefSeq" id="WP_241549969.1">
    <property type="nucleotide sequence ID" value="NZ_JANCNS010000001.1"/>
</dbReference>
<dbReference type="Pfam" id="PF00534">
    <property type="entry name" value="Glycos_transf_1"/>
    <property type="match status" value="1"/>
</dbReference>
<feature type="domain" description="Glycosyl transferase family 1" evidence="1">
    <location>
        <begin position="202"/>
        <end position="348"/>
    </location>
</feature>
<organism evidence="2 3">
    <name type="scientific">Christiangramia oceanisediminis</name>
    <dbReference type="NCBI Taxonomy" id="2920386"/>
    <lineage>
        <taxon>Bacteria</taxon>
        <taxon>Pseudomonadati</taxon>
        <taxon>Bacteroidota</taxon>
        <taxon>Flavobacteriia</taxon>
        <taxon>Flavobacteriales</taxon>
        <taxon>Flavobacteriaceae</taxon>
        <taxon>Christiangramia</taxon>
    </lineage>
</organism>
<dbReference type="Proteomes" id="UP001155280">
    <property type="component" value="Unassembled WGS sequence"/>
</dbReference>
<dbReference type="AlphaFoldDB" id="A0A9X2KWK8"/>
<keyword evidence="3" id="KW-1185">Reference proteome</keyword>
<gene>
    <name evidence="2" type="ORF">MKO06_06625</name>
</gene>
<dbReference type="EMBL" id="JANCNS010000001">
    <property type="protein sequence ID" value="MCP9199573.1"/>
    <property type="molecule type" value="Genomic_DNA"/>
</dbReference>
<reference evidence="2" key="1">
    <citation type="submission" date="2022-07" db="EMBL/GenBank/DDBJ databases">
        <title>Gramela sediminis sp. nov., isolated from deep-sea sediment of the Indian Ocean.</title>
        <authorList>
            <person name="Shi H."/>
        </authorList>
    </citation>
    <scope>NUCLEOTIDE SEQUENCE</scope>
    <source>
        <strain evidence="2">GC03-9</strain>
    </source>
</reference>
<dbReference type="PANTHER" id="PTHR12526">
    <property type="entry name" value="GLYCOSYLTRANSFERASE"/>
    <property type="match status" value="1"/>
</dbReference>
<accession>A0A9X2KWK8</accession>
<sequence>MKIDYVTIGNASDIHNWSGLEYNIAQTLGNHVGQVNYIGNLKIKDSFYSFNKRLLYRLFGNRIVWAREPSFAQQCANQVKSRIQADTDIVFSPGTVATALLETNKPKVIYTDICFATYSSTYYSDVSNLTIRNGNYLEKKALDSASLSLFSSEYGARTAIDYYNLNPEKVKVVPFGANINHNLSRDVIKEKVLQRRYHECHLIFIGVQWERKGGDLAVKIAEKLNKMGLRTILHIVGIKKIPLKEIPWFIEDHGFISKADLNGEKKLIELISSCHFLLLPTRVEAYGLVFCEANSLGLPAVTTNVGGITTIIKDDINGKMFSLEQEDKDYADYIFSVFNDRNKYVQMALSSYDEYEERLNWNVAGKKIACLLQAL</sequence>
<dbReference type="Gene3D" id="3.40.50.2000">
    <property type="entry name" value="Glycogen Phosphorylase B"/>
    <property type="match status" value="2"/>
</dbReference>